<dbReference type="SUPFAM" id="SSF50939">
    <property type="entry name" value="Sialidases"/>
    <property type="match status" value="1"/>
</dbReference>
<feature type="non-terminal residue" evidence="2">
    <location>
        <position position="886"/>
    </location>
</feature>
<organism evidence="2 3">
    <name type="scientific">Pseudoalteromonas rubra</name>
    <dbReference type="NCBI Taxonomy" id="43658"/>
    <lineage>
        <taxon>Bacteria</taxon>
        <taxon>Pseudomonadati</taxon>
        <taxon>Pseudomonadota</taxon>
        <taxon>Gammaproteobacteria</taxon>
        <taxon>Alteromonadales</taxon>
        <taxon>Pseudoalteromonadaceae</taxon>
        <taxon>Pseudoalteromonas</taxon>
    </lineage>
</organism>
<dbReference type="Proteomes" id="UP000310249">
    <property type="component" value="Unassembled WGS sequence"/>
</dbReference>
<evidence type="ECO:0008006" key="4">
    <source>
        <dbReference type="Google" id="ProtNLM"/>
    </source>
</evidence>
<dbReference type="SUPFAM" id="SSF110296">
    <property type="entry name" value="Oligoxyloglucan reducing end-specific cellobiohydrolase"/>
    <property type="match status" value="2"/>
</dbReference>
<gene>
    <name evidence="2" type="ORF">CWB99_07120</name>
</gene>
<dbReference type="Gene3D" id="2.60.40.10">
    <property type="entry name" value="Immunoglobulins"/>
    <property type="match status" value="1"/>
</dbReference>
<dbReference type="PANTHER" id="PTHR43739">
    <property type="entry name" value="XYLOGLUCANASE (EUROFUNG)"/>
    <property type="match status" value="1"/>
</dbReference>
<sequence>MRHKTHARWLGGVALSAIAAAVIYANHQPTIHDITPTVKVHEKNIREPDKSMQSLIRVNPARQVDIQARYEQAFKQVQAHRAEEYSDTQWQNLGPEMVGGRTRTLVFHPQNPDVVFTAGISGGIWKSVDGGESWQPVANDLPSMAIGTLVFDPADSNRLFAGSGEGVYVGRGFTNSIGFAGDGIMTSEDGGETWYQLESTNNNVNFQYVNKLRFGAKGRLYAVTNTGIWLSDDKGERWQLALDQSEVVGGCLELAVSPLSEEQDRILASCGNFGEGGAVYLSLDSGLSWQAVIAEPNQGRTTLAFAPSDPSTVYALAAFNARGEIPHALQGLYKSVDGGENWTLVTGPQHQDILGRYVLSNPSTLNCDDPQRSFIYGQGWFDNTLTIDPTDANVIWVGAVELMRSADGGQSWQQMSFYYSGEALPHVDHHGLYFHPNYDGVNETRLYNVNDGGIAQTDNPFASGVSACAEETAEISWRSLNSGYNVTQFYHGDVSEDGSRVVGGAQDNGSWMYTPDMGWQDVGAGDGGYAFFIDEARTLMSSQNGTLFLRENGENRYIQKTDYENALFIAPYVIDPNYSERVWLGGQSLWRLDELADGQFERASERFTEEYRRGITALAVKPGDSNTVVYAQTDGALKRLTNALSADSTTIGQDISFSDTAYVRELHYSLHNPAHMYAVTSTFDEKHIWKSEDDGTSWRALDGEGEGAFPDLPVHTLVELKEDPDTLFIGTDYGVYHTDNGGEHWQPFIHGLPNVAVYRMVLRRIEHINYLYAFTYGRGVYRIALDVPNQAPQWRQQPETLTVRQDESITLELIELVVDLNGDDYQFSATELPQGFELTPWGTLSGQFSQPGEYKVTIEVSDGELNQPLELEFDVEASSDGSGDGS</sequence>
<proteinExistence type="predicted"/>
<feature type="signal peptide" evidence="1">
    <location>
        <begin position="1"/>
        <end position="19"/>
    </location>
</feature>
<dbReference type="GO" id="GO:0010411">
    <property type="term" value="P:xyloglucan metabolic process"/>
    <property type="evidence" value="ECO:0007669"/>
    <property type="project" value="TreeGrafter"/>
</dbReference>
<name>A0A5S3WP77_9GAMM</name>
<dbReference type="EMBL" id="PNCI01000015">
    <property type="protein sequence ID" value="TMP30099.1"/>
    <property type="molecule type" value="Genomic_DNA"/>
</dbReference>
<reference evidence="3" key="2">
    <citation type="submission" date="2019-06" db="EMBL/GenBank/DDBJ databases">
        <title>Co-occurence of chitin degradation, pigmentation and bioactivity in marine Pseudoalteromonas.</title>
        <authorList>
            <person name="Sonnenschein E.C."/>
            <person name="Bech P.K."/>
        </authorList>
    </citation>
    <scope>NUCLEOTIDE SEQUENCE [LARGE SCALE GENOMIC DNA]</scope>
    <source>
        <strain evidence="3">S2676</strain>
    </source>
</reference>
<dbReference type="RefSeq" id="WP_138686203.1">
    <property type="nucleotide sequence ID" value="NZ_PNCI01000015.1"/>
</dbReference>
<feature type="chain" id="PRO_5024374204" description="Sortilin N-terminal domain-containing protein" evidence="1">
    <location>
        <begin position="20"/>
        <end position="886"/>
    </location>
</feature>
<dbReference type="CDD" id="cd15482">
    <property type="entry name" value="Sialidase_non-viral"/>
    <property type="match status" value="1"/>
</dbReference>
<dbReference type="InterPro" id="IPR013783">
    <property type="entry name" value="Ig-like_fold"/>
</dbReference>
<dbReference type="Pfam" id="PF05345">
    <property type="entry name" value="He_PIG"/>
    <property type="match status" value="1"/>
</dbReference>
<dbReference type="AlphaFoldDB" id="A0A5S3WP77"/>
<evidence type="ECO:0000256" key="1">
    <source>
        <dbReference type="SAM" id="SignalP"/>
    </source>
</evidence>
<keyword evidence="1" id="KW-0732">Signal</keyword>
<accession>A0A5S3WP77</accession>
<dbReference type="OrthoDB" id="5711096at2"/>
<reference evidence="2 3" key="1">
    <citation type="submission" date="2018-01" db="EMBL/GenBank/DDBJ databases">
        <authorList>
            <person name="Paulsen S."/>
            <person name="Gram L.K."/>
        </authorList>
    </citation>
    <scope>NUCLEOTIDE SEQUENCE [LARGE SCALE GENOMIC DNA]</scope>
    <source>
        <strain evidence="2 3">S2676</strain>
    </source>
</reference>
<dbReference type="InterPro" id="IPR015943">
    <property type="entry name" value="WD40/YVTN_repeat-like_dom_sf"/>
</dbReference>
<comment type="caution">
    <text evidence="2">The sequence shown here is derived from an EMBL/GenBank/DDBJ whole genome shotgun (WGS) entry which is preliminary data.</text>
</comment>
<dbReference type="PANTHER" id="PTHR43739:SF5">
    <property type="entry name" value="EXO-ALPHA-SIALIDASE"/>
    <property type="match status" value="1"/>
</dbReference>
<dbReference type="InterPro" id="IPR036278">
    <property type="entry name" value="Sialidase_sf"/>
</dbReference>
<dbReference type="InterPro" id="IPR052025">
    <property type="entry name" value="Xyloglucanase_GH74"/>
</dbReference>
<protein>
    <recommendedName>
        <fullName evidence="4">Sortilin N-terminal domain-containing protein</fullName>
    </recommendedName>
</protein>
<evidence type="ECO:0000313" key="2">
    <source>
        <dbReference type="EMBL" id="TMP30099.1"/>
    </source>
</evidence>
<dbReference type="Gene3D" id="2.130.10.10">
    <property type="entry name" value="YVTN repeat-like/Quinoprotein amine dehydrogenase"/>
    <property type="match status" value="3"/>
</dbReference>
<evidence type="ECO:0000313" key="3">
    <source>
        <dbReference type="Proteomes" id="UP000310249"/>
    </source>
</evidence>